<organism evidence="2 3">
    <name type="scientific">Desulfonema magnum</name>
    <dbReference type="NCBI Taxonomy" id="45655"/>
    <lineage>
        <taxon>Bacteria</taxon>
        <taxon>Pseudomonadati</taxon>
        <taxon>Thermodesulfobacteriota</taxon>
        <taxon>Desulfobacteria</taxon>
        <taxon>Desulfobacterales</taxon>
        <taxon>Desulfococcaceae</taxon>
        <taxon>Desulfonema</taxon>
    </lineage>
</organism>
<dbReference type="EMBL" id="CP061800">
    <property type="protein sequence ID" value="QTA90710.1"/>
    <property type="molecule type" value="Genomic_DNA"/>
</dbReference>
<dbReference type="KEGG" id="dmm:dnm_067710"/>
<evidence type="ECO:0000313" key="3">
    <source>
        <dbReference type="Proteomes" id="UP000663722"/>
    </source>
</evidence>
<reference evidence="2" key="1">
    <citation type="journal article" date="2021" name="Microb. Physiol.">
        <title>Proteogenomic Insights into the Physiology of Marine, Sulfate-Reducing, Filamentous Desulfonema limicola and Desulfonema magnum.</title>
        <authorList>
            <person name="Schnaars V."/>
            <person name="Wohlbrand L."/>
            <person name="Scheve S."/>
            <person name="Hinrichs C."/>
            <person name="Reinhardt R."/>
            <person name="Rabus R."/>
        </authorList>
    </citation>
    <scope>NUCLEOTIDE SEQUENCE</scope>
    <source>
        <strain evidence="2">4be13</strain>
    </source>
</reference>
<evidence type="ECO:0000256" key="1">
    <source>
        <dbReference type="SAM" id="MobiDB-lite"/>
    </source>
</evidence>
<feature type="compositionally biased region" description="Basic and acidic residues" evidence="1">
    <location>
        <begin position="1"/>
        <end position="10"/>
    </location>
</feature>
<keyword evidence="3" id="KW-1185">Reference proteome</keyword>
<evidence type="ECO:0000313" key="2">
    <source>
        <dbReference type="EMBL" id="QTA90710.1"/>
    </source>
</evidence>
<gene>
    <name evidence="2" type="ORF">dnm_067710</name>
</gene>
<accession>A0A975BSC9</accession>
<sequence>MNSKMTERYDTTLNPDNPVLSGFASGEDEQAGRQVFMRNSPERAERRLQCCLFQRTGHGRHKRGSSGVTLIRTLYNLMINVHEKAGFFYPRL</sequence>
<protein>
    <submittedName>
        <fullName evidence="2">Uncharacterized protein</fullName>
    </submittedName>
</protein>
<feature type="region of interest" description="Disordered" evidence="1">
    <location>
        <begin position="1"/>
        <end position="27"/>
    </location>
</feature>
<dbReference type="Proteomes" id="UP000663722">
    <property type="component" value="Chromosome"/>
</dbReference>
<proteinExistence type="predicted"/>
<name>A0A975BSC9_9BACT</name>
<dbReference type="AlphaFoldDB" id="A0A975BSC9"/>
<dbReference type="RefSeq" id="WP_207678786.1">
    <property type="nucleotide sequence ID" value="NZ_CP061800.1"/>
</dbReference>